<reference evidence="3" key="1">
    <citation type="journal article" date="2019" name="Int. J. Syst. Evol. Microbiol.">
        <title>The Global Catalogue of Microorganisms (GCM) 10K type strain sequencing project: providing services to taxonomists for standard genome sequencing and annotation.</title>
        <authorList>
            <consortium name="The Broad Institute Genomics Platform"/>
            <consortium name="The Broad Institute Genome Sequencing Center for Infectious Disease"/>
            <person name="Wu L."/>
            <person name="Ma J."/>
        </authorList>
    </citation>
    <scope>NUCLEOTIDE SEQUENCE [LARGE SCALE GENOMIC DNA]</scope>
    <source>
        <strain evidence="3">CECT 8482</strain>
    </source>
</reference>
<sequence>MAKALSGIPHKAPHPAPQNREIAVSGHSKDRRGTAATFHRSAGTEEILLSAPNPTFPALRKIVFFRDIFTKRQRDLEQFSPNRPFLELLAGGASIPHNHDMNTV</sequence>
<comment type="caution">
    <text evidence="2">The sequence shown here is derived from an EMBL/GenBank/DDBJ whole genome shotgun (WGS) entry which is preliminary data.</text>
</comment>
<feature type="region of interest" description="Disordered" evidence="1">
    <location>
        <begin position="1"/>
        <end position="35"/>
    </location>
</feature>
<keyword evidence="3" id="KW-1185">Reference proteome</keyword>
<gene>
    <name evidence="2" type="ORF">QWZ10_00575</name>
</gene>
<evidence type="ECO:0000313" key="3">
    <source>
        <dbReference type="Proteomes" id="UP001243846"/>
    </source>
</evidence>
<proteinExistence type="predicted"/>
<evidence type="ECO:0000256" key="1">
    <source>
        <dbReference type="SAM" id="MobiDB-lite"/>
    </source>
</evidence>
<evidence type="ECO:0000313" key="2">
    <source>
        <dbReference type="EMBL" id="MDN3710699.1"/>
    </source>
</evidence>
<accession>A0ABT8D2J3</accession>
<dbReference type="Proteomes" id="UP001243846">
    <property type="component" value="Unassembled WGS sequence"/>
</dbReference>
<dbReference type="EMBL" id="JAUFRC010000001">
    <property type="protein sequence ID" value="MDN3710699.1"/>
    <property type="molecule type" value="Genomic_DNA"/>
</dbReference>
<organism evidence="2 3">
    <name type="scientific">Paracoccus cavernae</name>
    <dbReference type="NCBI Taxonomy" id="1571207"/>
    <lineage>
        <taxon>Bacteria</taxon>
        <taxon>Pseudomonadati</taxon>
        <taxon>Pseudomonadota</taxon>
        <taxon>Alphaproteobacteria</taxon>
        <taxon>Rhodobacterales</taxon>
        <taxon>Paracoccaceae</taxon>
        <taxon>Paracoccus</taxon>
    </lineage>
</organism>
<name>A0ABT8D2J3_9RHOB</name>
<protein>
    <submittedName>
        <fullName evidence="2">Uncharacterized protein</fullName>
    </submittedName>
</protein>